<name>A0A0R1LSY7_9LACO</name>
<feature type="transmembrane region" description="Helical" evidence="1">
    <location>
        <begin position="88"/>
        <end position="107"/>
    </location>
</feature>
<dbReference type="STRING" id="1423776.FD04_GL000538"/>
<dbReference type="RefSeq" id="WP_056947297.1">
    <property type="nucleotide sequence ID" value="NZ_AZEE01000027.1"/>
</dbReference>
<dbReference type="EMBL" id="AZEE01000027">
    <property type="protein sequence ID" value="KRK98797.1"/>
    <property type="molecule type" value="Genomic_DNA"/>
</dbReference>
<keyword evidence="1" id="KW-0472">Membrane</keyword>
<comment type="caution">
    <text evidence="3">The sequence shown here is derived from an EMBL/GenBank/DDBJ whole genome shotgun (WGS) entry which is preliminary data.</text>
</comment>
<keyword evidence="4" id="KW-1185">Reference proteome</keyword>
<keyword evidence="1" id="KW-0812">Transmembrane</keyword>
<proteinExistence type="predicted"/>
<feature type="transmembrane region" description="Helical" evidence="1">
    <location>
        <begin position="186"/>
        <end position="204"/>
    </location>
</feature>
<feature type="transmembrane region" description="Helical" evidence="1">
    <location>
        <begin position="9"/>
        <end position="27"/>
    </location>
</feature>
<feature type="transmembrane region" description="Helical" evidence="1">
    <location>
        <begin position="163"/>
        <end position="180"/>
    </location>
</feature>
<protein>
    <recommendedName>
        <fullName evidence="2">DUF1648 domain-containing protein</fullName>
    </recommendedName>
</protein>
<dbReference type="InterPro" id="IPR012867">
    <property type="entry name" value="DUF1648"/>
</dbReference>
<reference evidence="3 4" key="1">
    <citation type="journal article" date="2015" name="Genome Announc.">
        <title>Expanding the biotechnology potential of lactobacilli through comparative genomics of 213 strains and associated genera.</title>
        <authorList>
            <person name="Sun Z."/>
            <person name="Harris H.M."/>
            <person name="McCann A."/>
            <person name="Guo C."/>
            <person name="Argimon S."/>
            <person name="Zhang W."/>
            <person name="Yang X."/>
            <person name="Jeffery I.B."/>
            <person name="Cooney J.C."/>
            <person name="Kagawa T.F."/>
            <person name="Liu W."/>
            <person name="Song Y."/>
            <person name="Salvetti E."/>
            <person name="Wrobel A."/>
            <person name="Rasinkangas P."/>
            <person name="Parkhill J."/>
            <person name="Rea M.C."/>
            <person name="O'Sullivan O."/>
            <person name="Ritari J."/>
            <person name="Douillard F.P."/>
            <person name="Paul Ross R."/>
            <person name="Yang R."/>
            <person name="Briner A.E."/>
            <person name="Felis G.E."/>
            <person name="de Vos W.M."/>
            <person name="Barrangou R."/>
            <person name="Klaenhammer T.R."/>
            <person name="Caufield P.W."/>
            <person name="Cui Y."/>
            <person name="Zhang H."/>
            <person name="O'Toole P.W."/>
        </authorList>
    </citation>
    <scope>NUCLEOTIDE SEQUENCE [LARGE SCALE GENOMIC DNA]</scope>
    <source>
        <strain evidence="3 4">DSM 19909</strain>
    </source>
</reference>
<keyword evidence="1" id="KW-1133">Transmembrane helix</keyword>
<dbReference type="Pfam" id="PF07853">
    <property type="entry name" value="DUF1648"/>
    <property type="match status" value="1"/>
</dbReference>
<evidence type="ECO:0000313" key="3">
    <source>
        <dbReference type="EMBL" id="KRK98797.1"/>
    </source>
</evidence>
<feature type="domain" description="DUF1648" evidence="2">
    <location>
        <begin position="14"/>
        <end position="61"/>
    </location>
</feature>
<dbReference type="PANTHER" id="PTHR37810">
    <property type="entry name" value="IMMUNITY PROTEIN SDPI"/>
    <property type="match status" value="1"/>
</dbReference>
<sequence length="210" mass="23336">MTKHITKTLIISTIIILLPIIYGVVYYQQLPAAMVTHWGFNNTPNGWMPKIAAVYGIPIGMMLLQWLIVGLTQFGVKRSGGAPRMERIVYWLIPVITVVLYLTTIQANLGTAVDIRRVAMLLVAGIFILMGNYLPTVPGNSYHWGIKKSKGRPELNAIISRKLAHAMVISGLLCLLSIFFSVWVSTVAVIIAIGWVIGVSIYSMRLQSRR</sequence>
<dbReference type="GO" id="GO:0009636">
    <property type="term" value="P:response to toxic substance"/>
    <property type="evidence" value="ECO:0007669"/>
    <property type="project" value="TreeGrafter"/>
</dbReference>
<feature type="transmembrane region" description="Helical" evidence="1">
    <location>
        <begin position="47"/>
        <end position="76"/>
    </location>
</feature>
<evidence type="ECO:0000259" key="2">
    <source>
        <dbReference type="Pfam" id="PF07853"/>
    </source>
</evidence>
<evidence type="ECO:0000256" key="1">
    <source>
        <dbReference type="SAM" id="Phobius"/>
    </source>
</evidence>
<feature type="transmembrane region" description="Helical" evidence="1">
    <location>
        <begin position="119"/>
        <end position="142"/>
    </location>
</feature>
<dbReference type="OrthoDB" id="9808690at2"/>
<evidence type="ECO:0000313" key="4">
    <source>
        <dbReference type="Proteomes" id="UP000051160"/>
    </source>
</evidence>
<dbReference type="PATRIC" id="fig|1423776.4.peg.542"/>
<gene>
    <name evidence="3" type="ORF">FD04_GL000538</name>
</gene>
<dbReference type="AlphaFoldDB" id="A0A0R1LSY7"/>
<accession>A0A0R1LSY7</accession>
<organism evidence="3 4">
    <name type="scientific">Secundilactobacillus odoratitofui DSM 19909 = JCM 15043</name>
    <dbReference type="NCBI Taxonomy" id="1423776"/>
    <lineage>
        <taxon>Bacteria</taxon>
        <taxon>Bacillati</taxon>
        <taxon>Bacillota</taxon>
        <taxon>Bacilli</taxon>
        <taxon>Lactobacillales</taxon>
        <taxon>Lactobacillaceae</taxon>
        <taxon>Secundilactobacillus</taxon>
    </lineage>
</organism>
<dbReference type="PANTHER" id="PTHR37810:SF5">
    <property type="entry name" value="IMMUNITY PROTEIN SDPI"/>
    <property type="match status" value="1"/>
</dbReference>
<dbReference type="Proteomes" id="UP000051160">
    <property type="component" value="Unassembled WGS sequence"/>
</dbReference>